<evidence type="ECO:0000259" key="1">
    <source>
        <dbReference type="PROSITE" id="PS51819"/>
    </source>
</evidence>
<dbReference type="InterPro" id="IPR004360">
    <property type="entry name" value="Glyas_Fos-R_dOase_dom"/>
</dbReference>
<organism evidence="2 3">
    <name type="scientific">Actinomadura mexicana</name>
    <dbReference type="NCBI Taxonomy" id="134959"/>
    <lineage>
        <taxon>Bacteria</taxon>
        <taxon>Bacillati</taxon>
        <taxon>Actinomycetota</taxon>
        <taxon>Actinomycetes</taxon>
        <taxon>Streptosporangiales</taxon>
        <taxon>Thermomonosporaceae</taxon>
        <taxon>Actinomadura</taxon>
    </lineage>
</organism>
<dbReference type="Gene3D" id="3.10.180.10">
    <property type="entry name" value="2,3-Dihydroxybiphenyl 1,2-Dioxygenase, domain 1"/>
    <property type="match status" value="2"/>
</dbReference>
<keyword evidence="3" id="KW-1185">Reference proteome</keyword>
<dbReference type="InterPro" id="IPR029068">
    <property type="entry name" value="Glyas_Bleomycin-R_OHBP_Dase"/>
</dbReference>
<reference evidence="3" key="1">
    <citation type="submission" date="2017-06" db="EMBL/GenBank/DDBJ databases">
        <authorList>
            <person name="Varghese N."/>
            <person name="Submissions S."/>
        </authorList>
    </citation>
    <scope>NUCLEOTIDE SEQUENCE [LARGE SCALE GENOMIC DNA]</scope>
    <source>
        <strain evidence="3">DSM 44485</strain>
    </source>
</reference>
<feature type="domain" description="VOC" evidence="1">
    <location>
        <begin position="141"/>
        <end position="256"/>
    </location>
</feature>
<dbReference type="Pfam" id="PF00903">
    <property type="entry name" value="Glyoxalase"/>
    <property type="match status" value="2"/>
</dbReference>
<feature type="domain" description="VOC" evidence="1">
    <location>
        <begin position="11"/>
        <end position="127"/>
    </location>
</feature>
<dbReference type="CDD" id="cd07247">
    <property type="entry name" value="SgaA_N_like"/>
    <property type="match status" value="2"/>
</dbReference>
<evidence type="ECO:0000313" key="3">
    <source>
        <dbReference type="Proteomes" id="UP000198420"/>
    </source>
</evidence>
<dbReference type="PANTHER" id="PTHR33993:SF14">
    <property type="entry name" value="GB|AAF24581.1"/>
    <property type="match status" value="1"/>
</dbReference>
<dbReference type="PANTHER" id="PTHR33993">
    <property type="entry name" value="GLYOXALASE-RELATED"/>
    <property type="match status" value="1"/>
</dbReference>
<protein>
    <recommendedName>
        <fullName evidence="1">VOC domain-containing protein</fullName>
    </recommendedName>
</protein>
<gene>
    <name evidence="2" type="ORF">SAMN06265355_110156</name>
</gene>
<dbReference type="PROSITE" id="PS51819">
    <property type="entry name" value="VOC"/>
    <property type="match status" value="2"/>
</dbReference>
<sequence length="268" mass="29428">MPEVTAYAPGYPVWAELVSPDVGASKRFYCELFGWYAYTLAGDLDDYSIFTLGGVQGPEVAGMQPLADDSMEPTWTCYFRTDDIPATLDTVRAMGGQELSEPTDLANLGRMAHCADPEGADFALWTPYDFEGAGVMDEPSAMCWMELASRDTEGARRFYGEVFGWTAVDRSYFTPGYTNWKVGEWSVAGLVPLGEWWPAHFEPHWIPYFWVSDCDATAARAAELGAVVHLPPADIKPGRLAVMTDPCGARLALLTPAAGSRLTYRPHG</sequence>
<proteinExistence type="predicted"/>
<dbReference type="RefSeq" id="WP_089314359.1">
    <property type="nucleotide sequence ID" value="NZ_FZNP01000010.1"/>
</dbReference>
<evidence type="ECO:0000313" key="2">
    <source>
        <dbReference type="EMBL" id="SNS06246.1"/>
    </source>
</evidence>
<dbReference type="InterPro" id="IPR037523">
    <property type="entry name" value="VOC_core"/>
</dbReference>
<dbReference type="Proteomes" id="UP000198420">
    <property type="component" value="Unassembled WGS sequence"/>
</dbReference>
<dbReference type="InterPro" id="IPR052164">
    <property type="entry name" value="Anthracycline_SecMetBiosynth"/>
</dbReference>
<name>A0A239BEL4_9ACTN</name>
<dbReference type="EMBL" id="FZNP01000010">
    <property type="protein sequence ID" value="SNS06246.1"/>
    <property type="molecule type" value="Genomic_DNA"/>
</dbReference>
<accession>A0A239BEL4</accession>
<dbReference type="OrthoDB" id="9793039at2"/>
<dbReference type="AlphaFoldDB" id="A0A239BEL4"/>
<dbReference type="SUPFAM" id="SSF54593">
    <property type="entry name" value="Glyoxalase/Bleomycin resistance protein/Dihydroxybiphenyl dioxygenase"/>
    <property type="match status" value="2"/>
</dbReference>